<gene>
    <name evidence="2" type="ORF">EJB05_51322</name>
</gene>
<comment type="caution">
    <text evidence="2">The sequence shown here is derived from an EMBL/GenBank/DDBJ whole genome shotgun (WGS) entry which is preliminary data.</text>
</comment>
<dbReference type="Gramene" id="TVU03147">
    <property type="protein sequence ID" value="TVU03147"/>
    <property type="gene ID" value="EJB05_51322"/>
</dbReference>
<dbReference type="Proteomes" id="UP000324897">
    <property type="component" value="Unassembled WGS sequence"/>
</dbReference>
<dbReference type="AlphaFoldDB" id="A0A5J9SW47"/>
<protein>
    <submittedName>
        <fullName evidence="2">Uncharacterized protein</fullName>
    </submittedName>
</protein>
<dbReference type="EMBL" id="RWGY01000218">
    <property type="protein sequence ID" value="TVU03147.1"/>
    <property type="molecule type" value="Genomic_DNA"/>
</dbReference>
<proteinExistence type="predicted"/>
<accession>A0A5J9SW47</accession>
<evidence type="ECO:0000313" key="2">
    <source>
        <dbReference type="EMBL" id="TVU03147.1"/>
    </source>
</evidence>
<keyword evidence="3" id="KW-1185">Reference proteome</keyword>
<evidence type="ECO:0000256" key="1">
    <source>
        <dbReference type="SAM" id="MobiDB-lite"/>
    </source>
</evidence>
<feature type="region of interest" description="Disordered" evidence="1">
    <location>
        <begin position="1"/>
        <end position="58"/>
    </location>
</feature>
<evidence type="ECO:0000313" key="3">
    <source>
        <dbReference type="Proteomes" id="UP000324897"/>
    </source>
</evidence>
<sequence length="77" mass="8101">MAQSQVMKLRSKQPASYECPNNMDYSQAPFVQGPPSPPGAGVQERTRPSAEPPPPPPSWVASAFAAAAALCVLLGQH</sequence>
<organism evidence="2 3">
    <name type="scientific">Eragrostis curvula</name>
    <name type="common">weeping love grass</name>
    <dbReference type="NCBI Taxonomy" id="38414"/>
    <lineage>
        <taxon>Eukaryota</taxon>
        <taxon>Viridiplantae</taxon>
        <taxon>Streptophyta</taxon>
        <taxon>Embryophyta</taxon>
        <taxon>Tracheophyta</taxon>
        <taxon>Spermatophyta</taxon>
        <taxon>Magnoliopsida</taxon>
        <taxon>Liliopsida</taxon>
        <taxon>Poales</taxon>
        <taxon>Poaceae</taxon>
        <taxon>PACMAD clade</taxon>
        <taxon>Chloridoideae</taxon>
        <taxon>Eragrostideae</taxon>
        <taxon>Eragrostidinae</taxon>
        <taxon>Eragrostis</taxon>
    </lineage>
</organism>
<name>A0A5J9SW47_9POAL</name>
<reference evidence="2 3" key="1">
    <citation type="journal article" date="2019" name="Sci. Rep.">
        <title>A high-quality genome of Eragrostis curvula grass provides insights into Poaceae evolution and supports new strategies to enhance forage quality.</title>
        <authorList>
            <person name="Carballo J."/>
            <person name="Santos B.A.C.M."/>
            <person name="Zappacosta D."/>
            <person name="Garbus I."/>
            <person name="Selva J.P."/>
            <person name="Gallo C.A."/>
            <person name="Diaz A."/>
            <person name="Albertini E."/>
            <person name="Caccamo M."/>
            <person name="Echenique V."/>
        </authorList>
    </citation>
    <scope>NUCLEOTIDE SEQUENCE [LARGE SCALE GENOMIC DNA]</scope>
    <source>
        <strain evidence="3">cv. Victoria</strain>
        <tissue evidence="2">Leaf</tissue>
    </source>
</reference>